<accession>A0A8J2FRQ6</accession>
<keyword evidence="2" id="KW-1185">Reference proteome</keyword>
<comment type="caution">
    <text evidence="1">The sequence shown here is derived from an EMBL/GenBank/DDBJ whole genome shotgun (WGS) entry which is preliminary data.</text>
</comment>
<protein>
    <submittedName>
        <fullName evidence="1">Uncharacterized protein</fullName>
    </submittedName>
</protein>
<dbReference type="EMBL" id="CAJNOB010000001">
    <property type="protein sequence ID" value="CAF0689719.1"/>
    <property type="molecule type" value="Genomic_DNA"/>
</dbReference>
<proteinExistence type="predicted"/>
<reference evidence="1" key="1">
    <citation type="submission" date="2021-02" db="EMBL/GenBank/DDBJ databases">
        <authorList>
            <person name="Cremers G."/>
            <person name="Picone N."/>
        </authorList>
    </citation>
    <scope>NUCLEOTIDE SEQUENCE</scope>
    <source>
        <strain evidence="1">PQ17</strain>
    </source>
</reference>
<dbReference type="Proteomes" id="UP000663859">
    <property type="component" value="Unassembled WGS sequence"/>
</dbReference>
<name>A0A8J2FRQ6_9BACT</name>
<sequence>MFYDLARVYLEGVGPEAMARYAPSRDH</sequence>
<evidence type="ECO:0000313" key="2">
    <source>
        <dbReference type="Proteomes" id="UP000663859"/>
    </source>
</evidence>
<gene>
    <name evidence="1" type="ORF">MPNT_10333</name>
</gene>
<organism evidence="1 2">
    <name type="scientific">Candidatus Methylacidithermus pantelleriae</name>
    <dbReference type="NCBI Taxonomy" id="2744239"/>
    <lineage>
        <taxon>Bacteria</taxon>
        <taxon>Pseudomonadati</taxon>
        <taxon>Verrucomicrobiota</taxon>
        <taxon>Methylacidiphilae</taxon>
        <taxon>Methylacidiphilales</taxon>
        <taxon>Methylacidiphilaceae</taxon>
        <taxon>Candidatus Methylacidithermus</taxon>
    </lineage>
</organism>
<evidence type="ECO:0000313" key="1">
    <source>
        <dbReference type="EMBL" id="CAF0689719.1"/>
    </source>
</evidence>
<dbReference type="AlphaFoldDB" id="A0A8J2FRQ6"/>